<dbReference type="InterPro" id="IPR006287">
    <property type="entry name" value="DJ-1"/>
</dbReference>
<dbReference type="EMBL" id="JAGETV010000021">
    <property type="protein sequence ID" value="MBO1927956.1"/>
    <property type="molecule type" value="Genomic_DNA"/>
</dbReference>
<dbReference type="RefSeq" id="WP_208150570.1">
    <property type="nucleotide sequence ID" value="NZ_JAGETV010000021.1"/>
</dbReference>
<evidence type="ECO:0000259" key="1">
    <source>
        <dbReference type="Pfam" id="PF01965"/>
    </source>
</evidence>
<evidence type="ECO:0000313" key="3">
    <source>
        <dbReference type="Proteomes" id="UP000664835"/>
    </source>
</evidence>
<dbReference type="NCBIfam" id="TIGR01383">
    <property type="entry name" value="not_thiJ"/>
    <property type="match status" value="1"/>
</dbReference>
<dbReference type="InterPro" id="IPR029062">
    <property type="entry name" value="Class_I_gatase-like"/>
</dbReference>
<keyword evidence="3" id="KW-1185">Reference proteome</keyword>
<evidence type="ECO:0000313" key="2">
    <source>
        <dbReference type="EMBL" id="MBO1927956.1"/>
    </source>
</evidence>
<gene>
    <name evidence="2" type="ORF">J3998_10245</name>
</gene>
<dbReference type="InterPro" id="IPR002818">
    <property type="entry name" value="DJ-1/PfpI"/>
</dbReference>
<sequence>MSRVLVPLAQDCEELEAVTITDILVRGGVEVVTASLDDNRIITASRGMQLVAQKTLDEVLVEKFDLIALPGGLPGADYLQADLRLRQLLQDTVKQGGLAAAICAAPQVLVSAGLLDGKQATSYPGVINKAPAADMQYLETPVVQDGQIITSRGPGTAMDFALHLVEILQGQEIRAQVEAALVRP</sequence>
<name>A0ABS3Q6H4_9GAMM</name>
<organism evidence="2 3">
    <name type="scientific">Thiomicrorhabdus marina</name>
    <dbReference type="NCBI Taxonomy" id="2818442"/>
    <lineage>
        <taxon>Bacteria</taxon>
        <taxon>Pseudomonadati</taxon>
        <taxon>Pseudomonadota</taxon>
        <taxon>Gammaproteobacteria</taxon>
        <taxon>Thiotrichales</taxon>
        <taxon>Piscirickettsiaceae</taxon>
        <taxon>Thiomicrorhabdus</taxon>
    </lineage>
</organism>
<dbReference type="Pfam" id="PF01965">
    <property type="entry name" value="DJ-1_PfpI"/>
    <property type="match status" value="1"/>
</dbReference>
<feature type="domain" description="DJ-1/PfpI" evidence="1">
    <location>
        <begin position="3"/>
        <end position="166"/>
    </location>
</feature>
<dbReference type="InterPro" id="IPR050325">
    <property type="entry name" value="Prot/Nucl_acid_deglycase"/>
</dbReference>
<accession>A0ABS3Q6H4</accession>
<dbReference type="PANTHER" id="PTHR48094:SF12">
    <property type="entry name" value="PARKINSON DISEASE PROTEIN 7 HOMOLOG"/>
    <property type="match status" value="1"/>
</dbReference>
<reference evidence="2 3" key="1">
    <citation type="submission" date="2021-03" db="EMBL/GenBank/DDBJ databases">
        <title>Thiomicrorhabdus sp.nov.,novel sulfur-oxidizing bacteria isolated from coastal sediment.</title>
        <authorList>
            <person name="Liu X."/>
        </authorList>
    </citation>
    <scope>NUCLEOTIDE SEQUENCE [LARGE SCALE GENOMIC DNA]</scope>
    <source>
        <strain evidence="2 3">6S2-11</strain>
    </source>
</reference>
<comment type="caution">
    <text evidence="2">The sequence shown here is derived from an EMBL/GenBank/DDBJ whole genome shotgun (WGS) entry which is preliminary data.</text>
</comment>
<protein>
    <submittedName>
        <fullName evidence="2">DJ-1/PfpI family protein</fullName>
    </submittedName>
</protein>
<dbReference type="Gene3D" id="3.40.50.880">
    <property type="match status" value="1"/>
</dbReference>
<proteinExistence type="predicted"/>
<dbReference type="CDD" id="cd03135">
    <property type="entry name" value="GATase1_DJ-1"/>
    <property type="match status" value="1"/>
</dbReference>
<dbReference type="Proteomes" id="UP000664835">
    <property type="component" value="Unassembled WGS sequence"/>
</dbReference>
<dbReference type="PANTHER" id="PTHR48094">
    <property type="entry name" value="PROTEIN/NUCLEIC ACID DEGLYCASE DJ-1-RELATED"/>
    <property type="match status" value="1"/>
</dbReference>
<dbReference type="SUPFAM" id="SSF52317">
    <property type="entry name" value="Class I glutamine amidotransferase-like"/>
    <property type="match status" value="1"/>
</dbReference>